<evidence type="ECO:0000259" key="6">
    <source>
        <dbReference type="Pfam" id="PF01094"/>
    </source>
</evidence>
<reference evidence="8" key="1">
    <citation type="submission" date="2017-01" db="EMBL/GenBank/DDBJ databases">
        <title>Comparative genomics of anhydrobiosis in the tardigrade Hypsibius dujardini.</title>
        <authorList>
            <person name="Yoshida Y."/>
            <person name="Koutsovoulos G."/>
            <person name="Laetsch D."/>
            <person name="Stevens L."/>
            <person name="Kumar S."/>
            <person name="Horikawa D."/>
            <person name="Ishino K."/>
            <person name="Komine S."/>
            <person name="Tomita M."/>
            <person name="Blaxter M."/>
            <person name="Arakawa K."/>
        </authorList>
    </citation>
    <scope>NUCLEOTIDE SEQUENCE [LARGE SCALE GENOMIC DNA]</scope>
    <source>
        <strain evidence="8">Z151</strain>
    </source>
</reference>
<gene>
    <name evidence="7" type="ORF">BV898_15768</name>
</gene>
<organism evidence="7 8">
    <name type="scientific">Hypsibius exemplaris</name>
    <name type="common">Freshwater tardigrade</name>
    <dbReference type="NCBI Taxonomy" id="2072580"/>
    <lineage>
        <taxon>Eukaryota</taxon>
        <taxon>Metazoa</taxon>
        <taxon>Ecdysozoa</taxon>
        <taxon>Tardigrada</taxon>
        <taxon>Eutardigrada</taxon>
        <taxon>Parachela</taxon>
        <taxon>Hypsibioidea</taxon>
        <taxon>Hypsibiidae</taxon>
        <taxon>Hypsibius</taxon>
    </lineage>
</organism>
<proteinExistence type="predicted"/>
<protein>
    <recommendedName>
        <fullName evidence="6">Receptor ligand binding region domain-containing protein</fullName>
    </recommendedName>
</protein>
<dbReference type="GO" id="GO:0016020">
    <property type="term" value="C:membrane"/>
    <property type="evidence" value="ECO:0007669"/>
    <property type="project" value="UniProtKB-SubCell"/>
</dbReference>
<evidence type="ECO:0000313" key="7">
    <source>
        <dbReference type="EMBL" id="OWA51276.1"/>
    </source>
</evidence>
<evidence type="ECO:0000313" key="8">
    <source>
        <dbReference type="Proteomes" id="UP000192578"/>
    </source>
</evidence>
<keyword evidence="8" id="KW-1185">Reference proteome</keyword>
<accession>A0A9X6RL29</accession>
<evidence type="ECO:0000256" key="2">
    <source>
        <dbReference type="ARBA" id="ARBA00022692"/>
    </source>
</evidence>
<dbReference type="GO" id="GO:0017046">
    <property type="term" value="F:peptide hormone binding"/>
    <property type="evidence" value="ECO:0007669"/>
    <property type="project" value="TreeGrafter"/>
</dbReference>
<dbReference type="GO" id="GO:0038023">
    <property type="term" value="F:signaling receptor activity"/>
    <property type="evidence" value="ECO:0007669"/>
    <property type="project" value="TreeGrafter"/>
</dbReference>
<dbReference type="PANTHER" id="PTHR44755">
    <property type="entry name" value="NATRIURETIC PEPTIDE RECEPTOR 3-RELATED"/>
    <property type="match status" value="1"/>
</dbReference>
<dbReference type="InterPro" id="IPR001828">
    <property type="entry name" value="ANF_lig-bd_rcpt"/>
</dbReference>
<dbReference type="InterPro" id="IPR028082">
    <property type="entry name" value="Peripla_BP_I"/>
</dbReference>
<comment type="caution">
    <text evidence="7">The sequence shown here is derived from an EMBL/GenBank/DDBJ whole genome shotgun (WGS) entry which is preliminary data.</text>
</comment>
<dbReference type="OrthoDB" id="1890790at2759"/>
<dbReference type="SUPFAM" id="SSF53822">
    <property type="entry name" value="Periplasmic binding protein-like I"/>
    <property type="match status" value="1"/>
</dbReference>
<comment type="subcellular location">
    <subcellularLocation>
        <location evidence="1">Membrane</location>
    </subcellularLocation>
</comment>
<feature type="chain" id="PRO_5040842636" description="Receptor ligand binding region domain-containing protein" evidence="5">
    <location>
        <begin position="18"/>
        <end position="313"/>
    </location>
</feature>
<feature type="domain" description="Receptor ligand binding region" evidence="6">
    <location>
        <begin position="59"/>
        <end position="179"/>
    </location>
</feature>
<evidence type="ECO:0000256" key="3">
    <source>
        <dbReference type="ARBA" id="ARBA00022989"/>
    </source>
</evidence>
<keyword evidence="2" id="KW-0812">Transmembrane</keyword>
<dbReference type="Pfam" id="PF01094">
    <property type="entry name" value="ANF_receptor"/>
    <property type="match status" value="1"/>
</dbReference>
<feature type="signal peptide" evidence="5">
    <location>
        <begin position="1"/>
        <end position="17"/>
    </location>
</feature>
<keyword evidence="3" id="KW-1133">Transmembrane helix</keyword>
<dbReference type="GO" id="GO:0007165">
    <property type="term" value="P:signal transduction"/>
    <property type="evidence" value="ECO:0007669"/>
    <property type="project" value="TreeGrafter"/>
</dbReference>
<keyword evidence="5" id="KW-0732">Signal</keyword>
<evidence type="ECO:0000256" key="4">
    <source>
        <dbReference type="ARBA" id="ARBA00023136"/>
    </source>
</evidence>
<dbReference type="PANTHER" id="PTHR44755:SF8">
    <property type="entry name" value="RECEPTOR LIGAND BINDING REGION DOMAIN-CONTAINING PROTEIN"/>
    <property type="match status" value="1"/>
</dbReference>
<dbReference type="EMBL" id="MTYJ01000220">
    <property type="protein sequence ID" value="OWA51276.1"/>
    <property type="molecule type" value="Genomic_DNA"/>
</dbReference>
<keyword evidence="4" id="KW-0472">Membrane</keyword>
<evidence type="ECO:0000256" key="5">
    <source>
        <dbReference type="SAM" id="SignalP"/>
    </source>
</evidence>
<dbReference type="Gene3D" id="3.40.50.2300">
    <property type="match status" value="1"/>
</dbReference>
<sequence length="313" mass="35228">MWFFYIFLFLKVFIVGADPHIQVKLNVVAVHIGESNGYGYSMTNPAYRVAYLRALRRFPDTLRNMTLQTIYEPGDLSCAEAEAVMPLLSLRVRKALERYDGFGVIISPGCSQEMLILGDFAREWNVPLLTSIGGDSQLQDRVRLPTVITMPASDQLSIGRATKALLDRFAWRNLVILCDLLYTTWYTRTCDILTVDLKIFLCLRSQKIPTVGTVGWQSFDGDDEDARSAFQTVILIHKPNPNWANIADLQATIADLTLREYNKTLTDDEYANDNAISAYETVAALTYVSMTHAECSERFAVDVTLDAHVTFGL</sequence>
<evidence type="ECO:0000256" key="1">
    <source>
        <dbReference type="ARBA" id="ARBA00004370"/>
    </source>
</evidence>
<name>A0A9X6RL29_HYPEX</name>
<dbReference type="InterPro" id="IPR052612">
    <property type="entry name" value="ANP_Clearance_Receptor"/>
</dbReference>
<dbReference type="AlphaFoldDB" id="A0A9X6RL29"/>
<dbReference type="Proteomes" id="UP000192578">
    <property type="component" value="Unassembled WGS sequence"/>
</dbReference>